<geneLocation type="plasmid" evidence="15 18">
    <name>pP66_a</name>
</geneLocation>
<dbReference type="FunFam" id="2.40.110.10:FF:000031">
    <property type="entry name" value="Acyl-CoA dehydrogenase, putative"/>
    <property type="match status" value="1"/>
</dbReference>
<geneLocation type="plasmid" evidence="17">
    <name>pp88_a</name>
</geneLocation>
<comment type="catalytic activity">
    <reaction evidence="6">
        <text>3-(methylsulfanyl)propanoyl-CoA + oxidized [electron-transfer flavoprotein] + H(+) = 3-(methylsulfanyl)acryloyl-CoA + reduced [electron-transfer flavoprotein]</text>
        <dbReference type="Rhea" id="RHEA:52612"/>
        <dbReference type="Rhea" id="RHEA-COMP:10685"/>
        <dbReference type="Rhea" id="RHEA-COMP:10686"/>
        <dbReference type="ChEBI" id="CHEBI:15378"/>
        <dbReference type="ChEBI" id="CHEBI:57692"/>
        <dbReference type="ChEBI" id="CHEBI:58307"/>
        <dbReference type="ChEBI" id="CHEBI:82815"/>
        <dbReference type="ChEBI" id="CHEBI:84994"/>
        <dbReference type="EC" id="1.3.99.41"/>
    </reaction>
    <physiologicalReaction direction="left-to-right" evidence="6">
        <dbReference type="Rhea" id="RHEA:52613"/>
    </physiologicalReaction>
</comment>
<comment type="function">
    <text evidence="7">Involved in the assimilation of dimethylsulphoniopropionate (DMSP), an important compound in the fixation of carbon in marine phytoplankton, by mediating the conversion of 3-(methylthio)propanoyl-CoA (MMPA-CoA) to 3-(methylthio)acryloyl-CoA (MTA-CoA).</text>
</comment>
<feature type="domain" description="Acetyl-CoA dehydrogenase-like C-terminal" evidence="14">
    <location>
        <begin position="463"/>
        <end position="585"/>
    </location>
</feature>
<evidence type="ECO:0000259" key="14">
    <source>
        <dbReference type="Pfam" id="PF12806"/>
    </source>
</evidence>
<dbReference type="Pfam" id="PF12806">
    <property type="entry name" value="Acyl-CoA_dh_C"/>
    <property type="match status" value="1"/>
</dbReference>
<dbReference type="Proteomes" id="UP000236447">
    <property type="component" value="Plasmid pP88_a"/>
</dbReference>
<dbReference type="Pfam" id="PF02770">
    <property type="entry name" value="Acyl-CoA_dh_M"/>
    <property type="match status" value="1"/>
</dbReference>
<evidence type="ECO:0000256" key="5">
    <source>
        <dbReference type="ARBA" id="ARBA00023002"/>
    </source>
</evidence>
<keyword evidence="3 10" id="KW-0285">Flavoprotein</keyword>
<proteinExistence type="inferred from homology"/>
<dbReference type="Proteomes" id="UP000236536">
    <property type="component" value="Plasmid pP66_a"/>
</dbReference>
<keyword evidence="5 10" id="KW-0560">Oxidoreductase</keyword>
<evidence type="ECO:0000256" key="3">
    <source>
        <dbReference type="ARBA" id="ARBA00022630"/>
    </source>
</evidence>
<organism evidence="16 17">
    <name type="scientific">Phaeobacter inhibens</name>
    <dbReference type="NCBI Taxonomy" id="221822"/>
    <lineage>
        <taxon>Bacteria</taxon>
        <taxon>Pseudomonadati</taxon>
        <taxon>Pseudomonadota</taxon>
        <taxon>Alphaproteobacteria</taxon>
        <taxon>Rhodobacterales</taxon>
        <taxon>Roseobacteraceae</taxon>
        <taxon>Phaeobacter</taxon>
    </lineage>
</organism>
<dbReference type="PANTHER" id="PTHR42803">
    <property type="entry name" value="ACYL-COA DEHYDROGENASE"/>
    <property type="match status" value="1"/>
</dbReference>
<evidence type="ECO:0000259" key="11">
    <source>
        <dbReference type="Pfam" id="PF00441"/>
    </source>
</evidence>
<reference evidence="15 18" key="3">
    <citation type="journal article" date="2017" name="Int. J. Syst. Evol. Microbiol.">
        <title>Adaptation of Surface-Associated Bacteria to the Open Ocean: A Genomically Distinct Subpopulation of Phaeobacter gallaeciensis Colonizes Pacific Mesozooplankton.</title>
        <authorList>
            <person name="Freese H.M."/>
            <person name="Methner A."/>
            <person name="Overmann J."/>
        </authorList>
    </citation>
    <scope>NUCLEOTIDE SEQUENCE [LARGE SCALE GENOMIC DNA]</scope>
    <source>
        <strain evidence="15 18">P66</strain>
        <plasmid evidence="15 18">pP66_a</plasmid>
    </source>
</reference>
<reference evidence="16 17" key="1">
    <citation type="journal article" date="2017" name="Front. Microbiol.">
        <title>Phaeobacter piscinae sp. nov., a species of the Roseobacter group and potential aquaculture probiont.</title>
        <authorList>
            <person name="Sonnenschein E.C."/>
            <person name="Phippen C.B.W."/>
            <person name="Nielsen K.F."/>
            <person name="Mateiu R.V."/>
            <person name="Melchiorsen J."/>
            <person name="Gram L."/>
            <person name="Overmann J."/>
            <person name="Freese H.M."/>
        </authorList>
    </citation>
    <scope>NUCLEOTIDE SEQUENCE [LARGE SCALE GENOMIC DNA]</scope>
    <source>
        <strain evidence="16 17">P88</strain>
        <plasmid evidence="17">pp88_a</plasmid>
        <plasmid evidence="16">pP88_a</plasmid>
    </source>
</reference>
<dbReference type="InterPro" id="IPR036250">
    <property type="entry name" value="AcylCo_DH-like_C"/>
</dbReference>
<dbReference type="InterPro" id="IPR037069">
    <property type="entry name" value="AcylCoA_DH/ox_N_sf"/>
</dbReference>
<dbReference type="SUPFAM" id="SSF47203">
    <property type="entry name" value="Acyl-CoA dehydrogenase C-terminal domain-like"/>
    <property type="match status" value="1"/>
</dbReference>
<evidence type="ECO:0000256" key="9">
    <source>
        <dbReference type="ARBA" id="ARBA00069043"/>
    </source>
</evidence>
<dbReference type="Gene3D" id="1.20.140.10">
    <property type="entry name" value="Butyryl-CoA Dehydrogenase, subunit A, domain 3"/>
    <property type="match status" value="1"/>
</dbReference>
<evidence type="ECO:0000256" key="6">
    <source>
        <dbReference type="ARBA" id="ARBA00051388"/>
    </source>
</evidence>
<evidence type="ECO:0000259" key="12">
    <source>
        <dbReference type="Pfam" id="PF02770"/>
    </source>
</evidence>
<evidence type="ECO:0000256" key="7">
    <source>
        <dbReference type="ARBA" id="ARBA00058683"/>
    </source>
</evidence>
<evidence type="ECO:0000313" key="17">
    <source>
        <dbReference type="Proteomes" id="UP000236447"/>
    </source>
</evidence>
<dbReference type="EMBL" id="CP010726">
    <property type="protein sequence ID" value="AUR01226.1"/>
    <property type="molecule type" value="Genomic_DNA"/>
</dbReference>
<dbReference type="InterPro" id="IPR025878">
    <property type="entry name" value="Acyl-CoA_dh-like_C_dom"/>
</dbReference>
<comment type="similarity">
    <text evidence="2 10">Belongs to the acyl-CoA dehydrogenase family.</text>
</comment>
<evidence type="ECO:0000256" key="4">
    <source>
        <dbReference type="ARBA" id="ARBA00022827"/>
    </source>
</evidence>
<dbReference type="InterPro" id="IPR046373">
    <property type="entry name" value="Acyl-CoA_Oxase/DH_mid-dom_sf"/>
</dbReference>
<keyword evidence="18" id="KW-1185">Reference proteome</keyword>
<dbReference type="Gene3D" id="1.10.540.10">
    <property type="entry name" value="Acyl-CoA dehydrogenase/oxidase, N-terminal domain"/>
    <property type="match status" value="1"/>
</dbReference>
<evidence type="ECO:0000256" key="1">
    <source>
        <dbReference type="ARBA" id="ARBA00001974"/>
    </source>
</evidence>
<dbReference type="InterPro" id="IPR009075">
    <property type="entry name" value="AcylCo_DH/oxidase_C"/>
</dbReference>
<dbReference type="RefSeq" id="WP_102875501.1">
    <property type="nucleotide sequence ID" value="NZ_CP010600.1"/>
</dbReference>
<evidence type="ECO:0000256" key="10">
    <source>
        <dbReference type="RuleBase" id="RU362125"/>
    </source>
</evidence>
<dbReference type="AlphaFoldDB" id="A0A2I7K292"/>
<evidence type="ECO:0000313" key="16">
    <source>
        <dbReference type="EMBL" id="AUR01226.1"/>
    </source>
</evidence>
<keyword evidence="4 10" id="KW-0274">FAD</keyword>
<feature type="domain" description="Acyl-CoA dehydrogenase/oxidase N-terminal" evidence="13">
    <location>
        <begin position="74"/>
        <end position="155"/>
    </location>
</feature>
<reference evidence="17 18" key="2">
    <citation type="journal article" date="2017" name="Genome Biol. Evol.">
        <title>Trajectories and Drivers of Genome Evolution in Surface-Associated Marine Phaeobacter.</title>
        <authorList>
            <person name="Freese H.M."/>
            <person name="Sikorski J."/>
            <person name="Bunk B."/>
            <person name="Scheuner C."/>
            <person name="Meier-Kolthoff J.P."/>
            <person name="Sproer C."/>
            <person name="Gram L."/>
            <person name="Overmann J."/>
        </authorList>
    </citation>
    <scope>NUCLEOTIDE SEQUENCE [LARGE SCALE GENOMIC DNA]</scope>
    <source>
        <strain evidence="15 18">P66</strain>
        <strain evidence="16 17">P88</strain>
        <plasmid evidence="15 18">pP66_a</plasmid>
        <plasmid evidence="16">pP88_a</plasmid>
        <plasmid evidence="17">pp88_a</plasmid>
    </source>
</reference>
<evidence type="ECO:0000256" key="8">
    <source>
        <dbReference type="ARBA" id="ARBA00066694"/>
    </source>
</evidence>
<dbReference type="Gene3D" id="2.40.110.10">
    <property type="entry name" value="Butyryl-CoA Dehydrogenase, subunit A, domain 2"/>
    <property type="match status" value="1"/>
</dbReference>
<keyword evidence="16" id="KW-0614">Plasmid</keyword>
<sequence>MTYEAPIRDMMFNLDHLSQWPQVSALEKYREIDRTDARAALEELGRFCTDLIAPLSSVGDTTGARLDGDKVVLPEAFATAYAQFVDMGWQSLAHPVDHGGMGLPRVVGAAATEILNAADMSFGLCPLLTDGAIDALQLSGTEAQKELYLRPLVSGRWTGTMNLTEPQAGSDLGRVRCKAEPRADGSYGVSGTKIFITYGAHELSENIIHLVLARTPGAPDGHRGLSLFLVPKFLVDQDGTPGDRNSVNCVSIEHKLGVRASPTAVLEYDNATGYLIGEENRGLEYMFTMMNAARFAVGVQGVAVSERAYQHALSYAKERVQGQAIGLAPDKTTAIIGHPDVRRMVLRMRALVEGGRSLSMAAAGWLDLSQNGDDDICAETAPVAEFLVPLVKAFCSERAVEVASLGVQIHGGMGFIEETGVAQFYRDARILPIYEGTTAIQANDLLGRKVLRDAGQTARRFSAMIADTEAALQTGSAKLQDIAARLGEARAAFDASLAWLLETAPNDPRAAFGGSVPFLNLTGTLAAGWQLARGARAAEAELQRGNETGFMAQKITTVQIFAHHILVECESDRARIMTGATSLLDEASQV</sequence>
<dbReference type="InterPro" id="IPR013786">
    <property type="entry name" value="AcylCoA_DH/ox_N"/>
</dbReference>
<gene>
    <name evidence="15" type="ORF">PhaeoP66_03989</name>
    <name evidence="16" type="ORF">PhaeoP88_03914</name>
</gene>
<evidence type="ECO:0000313" key="15">
    <source>
        <dbReference type="EMBL" id="AUQ96715.1"/>
    </source>
</evidence>
<dbReference type="InterPro" id="IPR009100">
    <property type="entry name" value="AcylCoA_DH/oxidase_NM_dom_sf"/>
</dbReference>
<feature type="domain" description="Acyl-CoA oxidase/dehydrogenase middle" evidence="12">
    <location>
        <begin position="161"/>
        <end position="270"/>
    </location>
</feature>
<dbReference type="InterPro" id="IPR052166">
    <property type="entry name" value="Diverse_Acyl-CoA_DH"/>
</dbReference>
<evidence type="ECO:0000259" key="13">
    <source>
        <dbReference type="Pfam" id="PF02771"/>
    </source>
</evidence>
<evidence type="ECO:0000313" key="18">
    <source>
        <dbReference type="Proteomes" id="UP000236536"/>
    </source>
</evidence>
<name>A0A2I7K292_9RHOB</name>
<dbReference type="Pfam" id="PF02771">
    <property type="entry name" value="Acyl-CoA_dh_N"/>
    <property type="match status" value="1"/>
</dbReference>
<accession>A0A2I7K292</accession>
<dbReference type="EC" id="1.3.99.41" evidence="8"/>
<protein>
    <recommendedName>
        <fullName evidence="9">3-methylmercaptopropionyl-CoA dehydrogenase</fullName>
        <ecNumber evidence="8">1.3.99.41</ecNumber>
    </recommendedName>
</protein>
<evidence type="ECO:0000256" key="2">
    <source>
        <dbReference type="ARBA" id="ARBA00009347"/>
    </source>
</evidence>
<feature type="domain" description="Acyl-CoA dehydrogenase/oxidase C-terminal" evidence="11">
    <location>
        <begin position="280"/>
        <end position="445"/>
    </location>
</feature>
<dbReference type="FunFam" id="1.10.540.10:FF:000080">
    <property type="entry name" value="Probable acyl-coA dehydrogenase"/>
    <property type="match status" value="1"/>
</dbReference>
<dbReference type="EMBL" id="CP010706">
    <property type="protein sequence ID" value="AUQ96715.1"/>
    <property type="molecule type" value="Genomic_DNA"/>
</dbReference>
<comment type="cofactor">
    <cofactor evidence="1 10">
        <name>FAD</name>
        <dbReference type="ChEBI" id="CHEBI:57692"/>
    </cofactor>
</comment>
<dbReference type="PANTHER" id="PTHR42803:SF1">
    <property type="entry name" value="BROAD-SPECIFICITY LINEAR ACYL-COA DEHYDROGENASE FADE5"/>
    <property type="match status" value="1"/>
</dbReference>
<geneLocation type="plasmid" evidence="16">
    <name>pP88_a</name>
</geneLocation>
<dbReference type="Pfam" id="PF00441">
    <property type="entry name" value="Acyl-CoA_dh_1"/>
    <property type="match status" value="1"/>
</dbReference>
<dbReference type="GO" id="GO:0050660">
    <property type="term" value="F:flavin adenine dinucleotide binding"/>
    <property type="evidence" value="ECO:0007669"/>
    <property type="project" value="InterPro"/>
</dbReference>
<dbReference type="GO" id="GO:0016627">
    <property type="term" value="F:oxidoreductase activity, acting on the CH-CH group of donors"/>
    <property type="evidence" value="ECO:0007669"/>
    <property type="project" value="InterPro"/>
</dbReference>
<dbReference type="SUPFAM" id="SSF56645">
    <property type="entry name" value="Acyl-CoA dehydrogenase NM domain-like"/>
    <property type="match status" value="1"/>
</dbReference>
<dbReference type="InterPro" id="IPR006091">
    <property type="entry name" value="Acyl-CoA_Oxase/DH_mid-dom"/>
</dbReference>